<feature type="region of interest" description="Disordered" evidence="1">
    <location>
        <begin position="1"/>
        <end position="40"/>
    </location>
</feature>
<reference evidence="2" key="1">
    <citation type="submission" date="2020-05" db="EMBL/GenBank/DDBJ databases">
        <title>Mycena genomes resolve the evolution of fungal bioluminescence.</title>
        <authorList>
            <person name="Tsai I.J."/>
        </authorList>
    </citation>
    <scope>NUCLEOTIDE SEQUENCE</scope>
    <source>
        <strain evidence="2">CCC161011</strain>
    </source>
</reference>
<dbReference type="OrthoDB" id="2901962at2759"/>
<comment type="caution">
    <text evidence="2">The sequence shown here is derived from an EMBL/GenBank/DDBJ whole genome shotgun (WGS) entry which is preliminary data.</text>
</comment>
<accession>A0A8H7CEP7</accession>
<gene>
    <name evidence="2" type="ORF">MVEN_02326300</name>
</gene>
<organism evidence="2 3">
    <name type="scientific">Mycena venus</name>
    <dbReference type="NCBI Taxonomy" id="2733690"/>
    <lineage>
        <taxon>Eukaryota</taxon>
        <taxon>Fungi</taxon>
        <taxon>Dikarya</taxon>
        <taxon>Basidiomycota</taxon>
        <taxon>Agaricomycotina</taxon>
        <taxon>Agaricomycetes</taxon>
        <taxon>Agaricomycetidae</taxon>
        <taxon>Agaricales</taxon>
        <taxon>Marasmiineae</taxon>
        <taxon>Mycenaceae</taxon>
        <taxon>Mycena</taxon>
    </lineage>
</organism>
<evidence type="ECO:0000313" key="2">
    <source>
        <dbReference type="EMBL" id="KAF7333701.1"/>
    </source>
</evidence>
<protein>
    <submittedName>
        <fullName evidence="2">Uncharacterized protein</fullName>
    </submittedName>
</protein>
<dbReference type="AlphaFoldDB" id="A0A8H7CEP7"/>
<evidence type="ECO:0000313" key="3">
    <source>
        <dbReference type="Proteomes" id="UP000620124"/>
    </source>
</evidence>
<keyword evidence="3" id="KW-1185">Reference proteome</keyword>
<dbReference type="EMBL" id="JACAZI010000028">
    <property type="protein sequence ID" value="KAF7333701.1"/>
    <property type="molecule type" value="Genomic_DNA"/>
</dbReference>
<evidence type="ECO:0000256" key="1">
    <source>
        <dbReference type="SAM" id="MobiDB-lite"/>
    </source>
</evidence>
<dbReference type="Proteomes" id="UP000620124">
    <property type="component" value="Unassembled WGS sequence"/>
</dbReference>
<name>A0A8H7CEP7_9AGAR</name>
<feature type="compositionally biased region" description="Low complexity" evidence="1">
    <location>
        <begin position="26"/>
        <end position="40"/>
    </location>
</feature>
<proteinExistence type="predicted"/>
<feature type="compositionally biased region" description="Basic and acidic residues" evidence="1">
    <location>
        <begin position="1"/>
        <end position="12"/>
    </location>
</feature>
<sequence>MDVRDHLMDEPHQPGVADATVPFHPRPSCKSPSSNSSRHSSSIHCVSIAFACTYCAYSRFRGATQERYSINTCDTPTRKSVSILRPYLLFPTKERKMAIRKDRVRAIAVFKARTELSDDDIHAHAEKMIESLKALPIMQENLLKYEVSFKTERPAATLASELGLRETEFSAMILVEAVSHEKIHETLTDPGYRKLLAGALEHITTREDMHFFPAEFTTIIDK</sequence>